<evidence type="ECO:0000313" key="3">
    <source>
        <dbReference type="Proteomes" id="UP000243459"/>
    </source>
</evidence>
<dbReference type="AlphaFoldDB" id="A0A5P1F4Z6"/>
<dbReference type="EMBL" id="CM007384">
    <property type="protein sequence ID" value="ONK72487.1"/>
    <property type="molecule type" value="Genomic_DNA"/>
</dbReference>
<reference evidence="3" key="1">
    <citation type="journal article" date="2017" name="Nat. Commun.">
        <title>The asparagus genome sheds light on the origin and evolution of a young Y chromosome.</title>
        <authorList>
            <person name="Harkess A."/>
            <person name="Zhou J."/>
            <person name="Xu C."/>
            <person name="Bowers J.E."/>
            <person name="Van der Hulst R."/>
            <person name="Ayyampalayam S."/>
            <person name="Mercati F."/>
            <person name="Riccardi P."/>
            <person name="McKain M.R."/>
            <person name="Kakrana A."/>
            <person name="Tang H."/>
            <person name="Ray J."/>
            <person name="Groenendijk J."/>
            <person name="Arikit S."/>
            <person name="Mathioni S.M."/>
            <person name="Nakano M."/>
            <person name="Shan H."/>
            <person name="Telgmann-Rauber A."/>
            <person name="Kanno A."/>
            <person name="Yue Z."/>
            <person name="Chen H."/>
            <person name="Li W."/>
            <person name="Chen Y."/>
            <person name="Xu X."/>
            <person name="Zhang Y."/>
            <person name="Luo S."/>
            <person name="Chen H."/>
            <person name="Gao J."/>
            <person name="Mao Z."/>
            <person name="Pires J.C."/>
            <person name="Luo M."/>
            <person name="Kudrna D."/>
            <person name="Wing R.A."/>
            <person name="Meyers B.C."/>
            <person name="Yi K."/>
            <person name="Kong H."/>
            <person name="Lavrijsen P."/>
            <person name="Sunseri F."/>
            <person name="Falavigna A."/>
            <person name="Ye Y."/>
            <person name="Leebens-Mack J.H."/>
            <person name="Chen G."/>
        </authorList>
    </citation>
    <scope>NUCLEOTIDE SEQUENCE [LARGE SCALE GENOMIC DNA]</scope>
    <source>
        <strain evidence="3">cv. DH0086</strain>
    </source>
</reference>
<sequence length="123" mass="13422">MRGERHWRGRRNGEELDKGVGAGRRASELDEGVGAGRRASERESVIGAGRGRQSWTRGVGAGKRTSERDCVDGSVGLRVGLLEERSRQAGGDKPKTVCQKNELAVGREAKASWSEKLRFGMTR</sequence>
<evidence type="ECO:0000256" key="1">
    <source>
        <dbReference type="SAM" id="MobiDB-lite"/>
    </source>
</evidence>
<evidence type="ECO:0000313" key="2">
    <source>
        <dbReference type="EMBL" id="ONK72487.1"/>
    </source>
</evidence>
<keyword evidence="3" id="KW-1185">Reference proteome</keyword>
<organism evidence="2 3">
    <name type="scientific">Asparagus officinalis</name>
    <name type="common">Garden asparagus</name>
    <dbReference type="NCBI Taxonomy" id="4686"/>
    <lineage>
        <taxon>Eukaryota</taxon>
        <taxon>Viridiplantae</taxon>
        <taxon>Streptophyta</taxon>
        <taxon>Embryophyta</taxon>
        <taxon>Tracheophyta</taxon>
        <taxon>Spermatophyta</taxon>
        <taxon>Magnoliopsida</taxon>
        <taxon>Liliopsida</taxon>
        <taxon>Asparagales</taxon>
        <taxon>Asparagaceae</taxon>
        <taxon>Asparagoideae</taxon>
        <taxon>Asparagus</taxon>
    </lineage>
</organism>
<proteinExistence type="predicted"/>
<feature type="compositionally biased region" description="Basic and acidic residues" evidence="1">
    <location>
        <begin position="1"/>
        <end position="18"/>
    </location>
</feature>
<feature type="region of interest" description="Disordered" evidence="1">
    <location>
        <begin position="1"/>
        <end position="67"/>
    </location>
</feature>
<gene>
    <name evidence="2" type="ORF">A4U43_C04F19940</name>
</gene>
<dbReference type="Gramene" id="ONK72487">
    <property type="protein sequence ID" value="ONK72487"/>
    <property type="gene ID" value="A4U43_C04F19940"/>
</dbReference>
<name>A0A5P1F4Z6_ASPOF</name>
<accession>A0A5P1F4Z6</accession>
<protein>
    <submittedName>
        <fullName evidence="2">Uncharacterized protein</fullName>
    </submittedName>
</protein>
<dbReference type="Proteomes" id="UP000243459">
    <property type="component" value="Chromosome 4"/>
</dbReference>